<dbReference type="EMBL" id="GBRH01162814">
    <property type="protein sequence ID" value="JAE35082.1"/>
    <property type="molecule type" value="Transcribed_RNA"/>
</dbReference>
<name>A0A0A9HEA1_ARUDO</name>
<proteinExistence type="predicted"/>
<sequence length="85" mass="10084">MLEHFQLAKCPFSYYLHHSINPVIVCNYKICACAYKATYMPFISPKIDFAYFFKKRKVACFVCKSSPTHQTWQWQDHLAVILLFI</sequence>
<reference evidence="1" key="2">
    <citation type="journal article" date="2015" name="Data Brief">
        <title>Shoot transcriptome of the giant reed, Arundo donax.</title>
        <authorList>
            <person name="Barrero R.A."/>
            <person name="Guerrero F.D."/>
            <person name="Moolhuijzen P."/>
            <person name="Goolsby J.A."/>
            <person name="Tidwell J."/>
            <person name="Bellgard S.E."/>
            <person name="Bellgard M.I."/>
        </authorList>
    </citation>
    <scope>NUCLEOTIDE SEQUENCE</scope>
    <source>
        <tissue evidence="1">Shoot tissue taken approximately 20 cm above the soil surface</tissue>
    </source>
</reference>
<dbReference type="AlphaFoldDB" id="A0A0A9HEA1"/>
<evidence type="ECO:0000313" key="1">
    <source>
        <dbReference type="EMBL" id="JAE35082.1"/>
    </source>
</evidence>
<protein>
    <submittedName>
        <fullName evidence="1">Uncharacterized protein</fullName>
    </submittedName>
</protein>
<accession>A0A0A9HEA1</accession>
<reference evidence="1" key="1">
    <citation type="submission" date="2014-09" db="EMBL/GenBank/DDBJ databases">
        <authorList>
            <person name="Magalhaes I.L.F."/>
            <person name="Oliveira U."/>
            <person name="Santos F.R."/>
            <person name="Vidigal T.H.D.A."/>
            <person name="Brescovit A.D."/>
            <person name="Santos A.J."/>
        </authorList>
    </citation>
    <scope>NUCLEOTIDE SEQUENCE</scope>
    <source>
        <tissue evidence="1">Shoot tissue taken approximately 20 cm above the soil surface</tissue>
    </source>
</reference>
<organism evidence="1">
    <name type="scientific">Arundo donax</name>
    <name type="common">Giant reed</name>
    <name type="synonym">Donax arundinaceus</name>
    <dbReference type="NCBI Taxonomy" id="35708"/>
    <lineage>
        <taxon>Eukaryota</taxon>
        <taxon>Viridiplantae</taxon>
        <taxon>Streptophyta</taxon>
        <taxon>Embryophyta</taxon>
        <taxon>Tracheophyta</taxon>
        <taxon>Spermatophyta</taxon>
        <taxon>Magnoliopsida</taxon>
        <taxon>Liliopsida</taxon>
        <taxon>Poales</taxon>
        <taxon>Poaceae</taxon>
        <taxon>PACMAD clade</taxon>
        <taxon>Arundinoideae</taxon>
        <taxon>Arundineae</taxon>
        <taxon>Arundo</taxon>
    </lineage>
</organism>